<evidence type="ECO:0000313" key="2">
    <source>
        <dbReference type="EMBL" id="ETO76004.1"/>
    </source>
</evidence>
<gene>
    <name evidence="2" type="ORF">F444_08520</name>
</gene>
<evidence type="ECO:0000256" key="1">
    <source>
        <dbReference type="SAM" id="MobiDB-lite"/>
    </source>
</evidence>
<feature type="compositionally biased region" description="Low complexity" evidence="1">
    <location>
        <begin position="75"/>
        <end position="88"/>
    </location>
</feature>
<organism evidence="2 3">
    <name type="scientific">Phytophthora nicotianae P1976</name>
    <dbReference type="NCBI Taxonomy" id="1317066"/>
    <lineage>
        <taxon>Eukaryota</taxon>
        <taxon>Sar</taxon>
        <taxon>Stramenopiles</taxon>
        <taxon>Oomycota</taxon>
        <taxon>Peronosporomycetes</taxon>
        <taxon>Peronosporales</taxon>
        <taxon>Peronosporaceae</taxon>
        <taxon>Phytophthora</taxon>
    </lineage>
</organism>
<dbReference type="EMBL" id="ANJA01001606">
    <property type="protein sequence ID" value="ETO76004.1"/>
    <property type="molecule type" value="Genomic_DNA"/>
</dbReference>
<comment type="caution">
    <text evidence="2">The sequence shown here is derived from an EMBL/GenBank/DDBJ whole genome shotgun (WGS) entry which is preliminary data.</text>
</comment>
<proteinExistence type="predicted"/>
<accession>A0A081AAU3</accession>
<evidence type="ECO:0000313" key="3">
    <source>
        <dbReference type="Proteomes" id="UP000028582"/>
    </source>
</evidence>
<name>A0A081AAU3_PHYNI</name>
<protein>
    <submittedName>
        <fullName evidence="2">Uncharacterized protein</fullName>
    </submittedName>
</protein>
<reference evidence="2 3" key="1">
    <citation type="submission" date="2013-11" db="EMBL/GenBank/DDBJ databases">
        <title>The Genome Sequence of Phytophthora parasitica P1976.</title>
        <authorList>
            <consortium name="The Broad Institute Genomics Platform"/>
            <person name="Russ C."/>
            <person name="Tyler B."/>
            <person name="Panabieres F."/>
            <person name="Shan W."/>
            <person name="Tripathy S."/>
            <person name="Grunwald N."/>
            <person name="Machado M."/>
            <person name="Johnson C.S."/>
            <person name="Walker B."/>
            <person name="Young S."/>
            <person name="Zeng Q."/>
            <person name="Gargeya S."/>
            <person name="Fitzgerald M."/>
            <person name="Haas B."/>
            <person name="Abouelleil A."/>
            <person name="Allen A.W."/>
            <person name="Alvarado L."/>
            <person name="Arachchi H.M."/>
            <person name="Berlin A.M."/>
            <person name="Chapman S.B."/>
            <person name="Gainer-Dewar J."/>
            <person name="Goldberg J."/>
            <person name="Griggs A."/>
            <person name="Gujja S."/>
            <person name="Hansen M."/>
            <person name="Howarth C."/>
            <person name="Imamovic A."/>
            <person name="Ireland A."/>
            <person name="Larimer J."/>
            <person name="McCowan C."/>
            <person name="Murphy C."/>
            <person name="Pearson M."/>
            <person name="Poon T.W."/>
            <person name="Priest M."/>
            <person name="Roberts A."/>
            <person name="Saif S."/>
            <person name="Shea T."/>
            <person name="Sisk P."/>
            <person name="Sykes S."/>
            <person name="Wortman J."/>
            <person name="Nusbaum C."/>
            <person name="Birren B."/>
        </authorList>
    </citation>
    <scope>NUCLEOTIDE SEQUENCE [LARGE SCALE GENOMIC DNA]</scope>
    <source>
        <strain evidence="2 3">P1976</strain>
    </source>
</reference>
<sequence length="159" mass="18457">MSGFRARFNVTKKQLEPKADGAVVYRLFACDYWEKHARKAGTTRSYRMSYAYKYRTSQCVKSKCSKLNTPWTEGSPEASSPATSSASDAENDRKDPYAAVNLIRATSMVTERPPLPFPRERRIYKHFNPEMLVDTETLFAMWKLIDRQEELMYVSYLVE</sequence>
<dbReference type="AlphaFoldDB" id="A0A081AAU3"/>
<feature type="region of interest" description="Disordered" evidence="1">
    <location>
        <begin position="68"/>
        <end position="94"/>
    </location>
</feature>
<dbReference type="Proteomes" id="UP000028582">
    <property type="component" value="Unassembled WGS sequence"/>
</dbReference>